<dbReference type="InterPro" id="IPR016032">
    <property type="entry name" value="Sig_transdc_resp-reg_C-effctor"/>
</dbReference>
<feature type="modified residue" description="4-aspartylphosphate" evidence="6">
    <location>
        <position position="58"/>
    </location>
</feature>
<reference evidence="11 12" key="1">
    <citation type="submission" date="2020-08" db="EMBL/GenBank/DDBJ databases">
        <title>Sequencing the genomes of 1000 actinobacteria strains.</title>
        <authorList>
            <person name="Klenk H.-P."/>
        </authorList>
    </citation>
    <scope>NUCLEOTIDE SEQUENCE [LARGE SCALE GENOMIC DNA]</scope>
    <source>
        <strain evidence="11 12">DSM 19600</strain>
    </source>
</reference>
<dbReference type="Proteomes" id="UP000549113">
    <property type="component" value="Unassembled WGS sequence"/>
</dbReference>
<keyword evidence="2" id="KW-0902">Two-component regulatory system</keyword>
<evidence type="ECO:0000256" key="3">
    <source>
        <dbReference type="ARBA" id="ARBA00023015"/>
    </source>
</evidence>
<dbReference type="GO" id="GO:0000976">
    <property type="term" value="F:transcription cis-regulatory region binding"/>
    <property type="evidence" value="ECO:0007669"/>
    <property type="project" value="TreeGrafter"/>
</dbReference>
<dbReference type="InterPro" id="IPR001789">
    <property type="entry name" value="Sig_transdc_resp-reg_receiver"/>
</dbReference>
<keyword evidence="3" id="KW-0805">Transcription regulation</keyword>
<evidence type="ECO:0000259" key="9">
    <source>
        <dbReference type="PROSITE" id="PS50110"/>
    </source>
</evidence>
<dbReference type="SMART" id="SM00862">
    <property type="entry name" value="Trans_reg_C"/>
    <property type="match status" value="1"/>
</dbReference>
<keyword evidence="12" id="KW-1185">Reference proteome</keyword>
<dbReference type="PANTHER" id="PTHR48111">
    <property type="entry name" value="REGULATOR OF RPOS"/>
    <property type="match status" value="1"/>
</dbReference>
<dbReference type="CDD" id="cd17574">
    <property type="entry name" value="REC_OmpR"/>
    <property type="match status" value="1"/>
</dbReference>
<evidence type="ECO:0000313" key="11">
    <source>
        <dbReference type="EMBL" id="MBB4140073.1"/>
    </source>
</evidence>
<dbReference type="InterPro" id="IPR011006">
    <property type="entry name" value="CheY-like_superfamily"/>
</dbReference>
<evidence type="ECO:0000256" key="5">
    <source>
        <dbReference type="ARBA" id="ARBA00023163"/>
    </source>
</evidence>
<feature type="compositionally biased region" description="Low complexity" evidence="8">
    <location>
        <begin position="134"/>
        <end position="149"/>
    </location>
</feature>
<dbReference type="EMBL" id="JACIFH010000001">
    <property type="protein sequence ID" value="MBB4140073.1"/>
    <property type="molecule type" value="Genomic_DNA"/>
</dbReference>
<evidence type="ECO:0000256" key="6">
    <source>
        <dbReference type="PROSITE-ProRule" id="PRU00169"/>
    </source>
</evidence>
<dbReference type="PANTHER" id="PTHR48111:SF1">
    <property type="entry name" value="TWO-COMPONENT RESPONSE REGULATOR ORR33"/>
    <property type="match status" value="1"/>
</dbReference>
<dbReference type="PROSITE" id="PS51755">
    <property type="entry name" value="OMPR_PHOB"/>
    <property type="match status" value="1"/>
</dbReference>
<organism evidence="11 12">
    <name type="scientific">Microbacterium invictum</name>
    <dbReference type="NCBI Taxonomy" id="515415"/>
    <lineage>
        <taxon>Bacteria</taxon>
        <taxon>Bacillati</taxon>
        <taxon>Actinomycetota</taxon>
        <taxon>Actinomycetes</taxon>
        <taxon>Micrococcales</taxon>
        <taxon>Microbacteriaceae</taxon>
        <taxon>Microbacterium</taxon>
    </lineage>
</organism>
<dbReference type="SUPFAM" id="SSF52172">
    <property type="entry name" value="CheY-like"/>
    <property type="match status" value="1"/>
</dbReference>
<sequence length="273" mass="28841">MTESAPHQTAVVIDDDPHVRALLVTILEAAGFTTIAVDNGLDGVDAVVAHRPVITTLDVNMPGIDGFEAARRIRAHSDTYIMLITALTDEADAVLGFSVGADDVIVKPFRPRELRARVLAAQRRRQGADGTERPTSAPAAGAADPASGQPSPPASTHKSTPPSVRGIGWNGLHLVRATHSTTVDGATVALTRTEFDLLATILEAAPEVRSKADLVRSLNDDPTQAAWVSDSDERSIETHIANLRRKLGDSASAPRFIETVRGAGYRAAAPAES</sequence>
<name>A0AA40VN69_9MICO</name>
<dbReference type="Gene3D" id="3.40.50.2300">
    <property type="match status" value="1"/>
</dbReference>
<dbReference type="GO" id="GO:0000156">
    <property type="term" value="F:phosphorelay response regulator activity"/>
    <property type="evidence" value="ECO:0007669"/>
    <property type="project" value="TreeGrafter"/>
</dbReference>
<keyword evidence="4 7" id="KW-0238">DNA-binding</keyword>
<feature type="DNA-binding region" description="OmpR/PhoB-type" evidence="7">
    <location>
        <begin position="164"/>
        <end position="269"/>
    </location>
</feature>
<dbReference type="AlphaFoldDB" id="A0AA40VN69"/>
<dbReference type="CDD" id="cd00383">
    <property type="entry name" value="trans_reg_C"/>
    <property type="match status" value="1"/>
</dbReference>
<evidence type="ECO:0000256" key="4">
    <source>
        <dbReference type="ARBA" id="ARBA00023125"/>
    </source>
</evidence>
<evidence type="ECO:0000256" key="7">
    <source>
        <dbReference type="PROSITE-ProRule" id="PRU01091"/>
    </source>
</evidence>
<dbReference type="PROSITE" id="PS50110">
    <property type="entry name" value="RESPONSE_REGULATORY"/>
    <property type="match status" value="1"/>
</dbReference>
<dbReference type="InterPro" id="IPR001867">
    <property type="entry name" value="OmpR/PhoB-type_DNA-bd"/>
</dbReference>
<gene>
    <name evidence="11" type="ORF">BKA10_001867</name>
</gene>
<dbReference type="GO" id="GO:0005829">
    <property type="term" value="C:cytosol"/>
    <property type="evidence" value="ECO:0007669"/>
    <property type="project" value="TreeGrafter"/>
</dbReference>
<dbReference type="Pfam" id="PF00072">
    <property type="entry name" value="Response_reg"/>
    <property type="match status" value="1"/>
</dbReference>
<dbReference type="Gene3D" id="1.10.10.10">
    <property type="entry name" value="Winged helix-like DNA-binding domain superfamily/Winged helix DNA-binding domain"/>
    <property type="match status" value="1"/>
</dbReference>
<feature type="domain" description="OmpR/PhoB-type" evidence="10">
    <location>
        <begin position="164"/>
        <end position="269"/>
    </location>
</feature>
<evidence type="ECO:0000256" key="8">
    <source>
        <dbReference type="SAM" id="MobiDB-lite"/>
    </source>
</evidence>
<proteinExistence type="predicted"/>
<dbReference type="InterPro" id="IPR039420">
    <property type="entry name" value="WalR-like"/>
</dbReference>
<comment type="caution">
    <text evidence="11">The sequence shown here is derived from an EMBL/GenBank/DDBJ whole genome shotgun (WGS) entry which is preliminary data.</text>
</comment>
<dbReference type="SMART" id="SM00448">
    <property type="entry name" value="REC"/>
    <property type="match status" value="1"/>
</dbReference>
<evidence type="ECO:0000256" key="2">
    <source>
        <dbReference type="ARBA" id="ARBA00023012"/>
    </source>
</evidence>
<evidence type="ECO:0000259" key="10">
    <source>
        <dbReference type="PROSITE" id="PS51755"/>
    </source>
</evidence>
<accession>A0AA40VN69</accession>
<dbReference type="GO" id="GO:0006355">
    <property type="term" value="P:regulation of DNA-templated transcription"/>
    <property type="evidence" value="ECO:0007669"/>
    <property type="project" value="InterPro"/>
</dbReference>
<dbReference type="InterPro" id="IPR036388">
    <property type="entry name" value="WH-like_DNA-bd_sf"/>
</dbReference>
<evidence type="ECO:0000256" key="1">
    <source>
        <dbReference type="ARBA" id="ARBA00022553"/>
    </source>
</evidence>
<keyword evidence="1 6" id="KW-0597">Phosphoprotein</keyword>
<feature type="domain" description="Response regulatory" evidence="9">
    <location>
        <begin position="9"/>
        <end position="122"/>
    </location>
</feature>
<dbReference type="RefSeq" id="WP_183499657.1">
    <property type="nucleotide sequence ID" value="NZ_BAABCO010000002.1"/>
</dbReference>
<dbReference type="SUPFAM" id="SSF46894">
    <property type="entry name" value="C-terminal effector domain of the bipartite response regulators"/>
    <property type="match status" value="1"/>
</dbReference>
<keyword evidence="5" id="KW-0804">Transcription</keyword>
<evidence type="ECO:0000313" key="12">
    <source>
        <dbReference type="Proteomes" id="UP000549113"/>
    </source>
</evidence>
<protein>
    <submittedName>
        <fullName evidence="11">DNA-binding response OmpR family regulator</fullName>
    </submittedName>
</protein>
<dbReference type="Pfam" id="PF00486">
    <property type="entry name" value="Trans_reg_C"/>
    <property type="match status" value="1"/>
</dbReference>
<feature type="region of interest" description="Disordered" evidence="8">
    <location>
        <begin position="121"/>
        <end position="165"/>
    </location>
</feature>
<dbReference type="GO" id="GO:0032993">
    <property type="term" value="C:protein-DNA complex"/>
    <property type="evidence" value="ECO:0007669"/>
    <property type="project" value="TreeGrafter"/>
</dbReference>